<feature type="compositionally biased region" description="Basic and acidic residues" evidence="1">
    <location>
        <begin position="305"/>
        <end position="315"/>
    </location>
</feature>
<sequence length="325" mass="36657">MALFYLKLQAKHIVPSSVIQTVIVEVVPLVPTESNTPSSSSSTSARSLASSVSHSWPENFRVPWNLMPPGIQSAVEHNQRPSPADRRQRVLADEMRKHGPSPTRSQCLNSHQIVRKYPETFADMMDDRQVRGGYESLLSQLKVYAEFQRITNQNLPNTFYSELDRHLPRLMTLFRQKASRTGKTSDTLTEILRIHDEQEFHGIHTKCVTVLHALPVYLREDVSGFLRTCMDTSDEPELLDVAVALLTVVKDNDTSPVHFQTVKISVVIENEIVGSLSRFADAFLQSTDDHTHGDRDGTGATLDSDSERPREHAVDDSDEEERLNN</sequence>
<dbReference type="AlphaFoldDB" id="A0AA88Q4W5"/>
<accession>A0AA88Q4W5</accession>
<protein>
    <submittedName>
        <fullName evidence="2">Uncharacterized protein</fullName>
    </submittedName>
</protein>
<dbReference type="EMBL" id="JAUYZG010000005">
    <property type="protein sequence ID" value="KAK2907352.1"/>
    <property type="molecule type" value="Genomic_DNA"/>
</dbReference>
<organism evidence="2 3">
    <name type="scientific">Cirrhinus molitorella</name>
    <name type="common">mud carp</name>
    <dbReference type="NCBI Taxonomy" id="172907"/>
    <lineage>
        <taxon>Eukaryota</taxon>
        <taxon>Metazoa</taxon>
        <taxon>Chordata</taxon>
        <taxon>Craniata</taxon>
        <taxon>Vertebrata</taxon>
        <taxon>Euteleostomi</taxon>
        <taxon>Actinopterygii</taxon>
        <taxon>Neopterygii</taxon>
        <taxon>Teleostei</taxon>
        <taxon>Ostariophysi</taxon>
        <taxon>Cypriniformes</taxon>
        <taxon>Cyprinidae</taxon>
        <taxon>Labeoninae</taxon>
        <taxon>Labeonini</taxon>
        <taxon>Cirrhinus</taxon>
    </lineage>
</organism>
<dbReference type="PANTHER" id="PTHR31025">
    <property type="entry name" value="SI:CH211-196P9.1-RELATED"/>
    <property type="match status" value="1"/>
</dbReference>
<reference evidence="2" key="1">
    <citation type="submission" date="2023-08" db="EMBL/GenBank/DDBJ databases">
        <title>Chromosome-level Genome Assembly of mud carp (Cirrhinus molitorella).</title>
        <authorList>
            <person name="Liu H."/>
        </authorList>
    </citation>
    <scope>NUCLEOTIDE SEQUENCE</scope>
    <source>
        <strain evidence="2">Prfri</strain>
        <tissue evidence="2">Muscle</tissue>
    </source>
</reference>
<gene>
    <name evidence="2" type="ORF">Q8A67_006337</name>
</gene>
<dbReference type="Proteomes" id="UP001187343">
    <property type="component" value="Unassembled WGS sequence"/>
</dbReference>
<keyword evidence="3" id="KW-1185">Reference proteome</keyword>
<feature type="compositionally biased region" description="Basic and acidic residues" evidence="1">
    <location>
        <begin position="287"/>
        <end position="297"/>
    </location>
</feature>
<proteinExistence type="predicted"/>
<evidence type="ECO:0000313" key="2">
    <source>
        <dbReference type="EMBL" id="KAK2907352.1"/>
    </source>
</evidence>
<comment type="caution">
    <text evidence="2">The sequence shown here is derived from an EMBL/GenBank/DDBJ whole genome shotgun (WGS) entry which is preliminary data.</text>
</comment>
<evidence type="ECO:0000313" key="3">
    <source>
        <dbReference type="Proteomes" id="UP001187343"/>
    </source>
</evidence>
<evidence type="ECO:0000256" key="1">
    <source>
        <dbReference type="SAM" id="MobiDB-lite"/>
    </source>
</evidence>
<dbReference type="PANTHER" id="PTHR31025:SF30">
    <property type="entry name" value="SI:DKEY-15H8.17"/>
    <property type="match status" value="1"/>
</dbReference>
<feature type="compositionally biased region" description="Acidic residues" evidence="1">
    <location>
        <begin position="316"/>
        <end position="325"/>
    </location>
</feature>
<feature type="region of interest" description="Disordered" evidence="1">
    <location>
        <begin position="287"/>
        <end position="325"/>
    </location>
</feature>
<name>A0AA88Q4W5_9TELE</name>